<feature type="region of interest" description="Disordered" evidence="1">
    <location>
        <begin position="189"/>
        <end position="209"/>
    </location>
</feature>
<feature type="region of interest" description="Disordered" evidence="1">
    <location>
        <begin position="21"/>
        <end position="69"/>
    </location>
</feature>
<feature type="compositionally biased region" description="Basic and acidic residues" evidence="1">
    <location>
        <begin position="337"/>
        <end position="394"/>
    </location>
</feature>
<keyword evidence="3" id="KW-1185">Reference proteome</keyword>
<evidence type="ECO:0000256" key="1">
    <source>
        <dbReference type="SAM" id="MobiDB-lite"/>
    </source>
</evidence>
<evidence type="ECO:0000313" key="2">
    <source>
        <dbReference type="EMBL" id="KAH3853397.1"/>
    </source>
</evidence>
<dbReference type="Proteomes" id="UP000828390">
    <property type="component" value="Unassembled WGS sequence"/>
</dbReference>
<protein>
    <submittedName>
        <fullName evidence="2">Uncharacterized protein</fullName>
    </submittedName>
</protein>
<name>A0A9D4R4A3_DREPO</name>
<organism evidence="2 3">
    <name type="scientific">Dreissena polymorpha</name>
    <name type="common">Zebra mussel</name>
    <name type="synonym">Mytilus polymorpha</name>
    <dbReference type="NCBI Taxonomy" id="45954"/>
    <lineage>
        <taxon>Eukaryota</taxon>
        <taxon>Metazoa</taxon>
        <taxon>Spiralia</taxon>
        <taxon>Lophotrochozoa</taxon>
        <taxon>Mollusca</taxon>
        <taxon>Bivalvia</taxon>
        <taxon>Autobranchia</taxon>
        <taxon>Heteroconchia</taxon>
        <taxon>Euheterodonta</taxon>
        <taxon>Imparidentia</taxon>
        <taxon>Neoheterodontei</taxon>
        <taxon>Myida</taxon>
        <taxon>Dreissenoidea</taxon>
        <taxon>Dreissenidae</taxon>
        <taxon>Dreissena</taxon>
    </lineage>
</organism>
<dbReference type="EMBL" id="JAIWYP010000003">
    <property type="protein sequence ID" value="KAH3853397.1"/>
    <property type="molecule type" value="Genomic_DNA"/>
</dbReference>
<accession>A0A9D4R4A3</accession>
<dbReference type="AlphaFoldDB" id="A0A9D4R4A3"/>
<reference evidence="2" key="2">
    <citation type="submission" date="2020-11" db="EMBL/GenBank/DDBJ databases">
        <authorList>
            <person name="McCartney M.A."/>
            <person name="Auch B."/>
            <person name="Kono T."/>
            <person name="Mallez S."/>
            <person name="Becker A."/>
            <person name="Gohl D.M."/>
            <person name="Silverstein K.A.T."/>
            <person name="Koren S."/>
            <person name="Bechman K.B."/>
            <person name="Herman A."/>
            <person name="Abrahante J.E."/>
            <person name="Garbe J."/>
        </authorList>
    </citation>
    <scope>NUCLEOTIDE SEQUENCE</scope>
    <source>
        <strain evidence="2">Duluth1</strain>
        <tissue evidence="2">Whole animal</tissue>
    </source>
</reference>
<feature type="region of interest" description="Disordered" evidence="1">
    <location>
        <begin position="337"/>
        <end position="411"/>
    </location>
</feature>
<sequence length="411" mass="46726">MSTSKPASVTNTEAAEYVDSVMSSQPISKVITPRVSERKRHRSLSGTCDTTTKKARQEASPELSSLRPTITARRSLYQPKEPEPAPRKFVEPNVETRTLQNMFDKLSADMNMMFMSLNERFDTLEASLEQRIANRVSLAVDKRMNSEINRVRKEIDSKMDSKFDSLQQSVKAEIAADLASLRNEVKSFKGASSLHRSDSNSQSQSHVDRSMNIVIRNLPESASESTQSKVNALLKDGLKVSHVTVGKVERKQSYNESKPGVIIVTLNSKEDKQAIMKAKTVLRQNSQYKNVFIHHDQLPSERSTNKNFATILNALKSSQGNLYMKGSRVVYSDVDIDSSRKSDRLSSTERRWESDRSYNRESRRGANEVGNSHRSDYGDRRQSRGEWERVDRRGSRGYPQRPYSGDRHNRQ</sequence>
<evidence type="ECO:0000313" key="3">
    <source>
        <dbReference type="Proteomes" id="UP000828390"/>
    </source>
</evidence>
<reference evidence="2" key="1">
    <citation type="journal article" date="2019" name="bioRxiv">
        <title>The Genome of the Zebra Mussel, Dreissena polymorpha: A Resource for Invasive Species Research.</title>
        <authorList>
            <person name="McCartney M.A."/>
            <person name="Auch B."/>
            <person name="Kono T."/>
            <person name="Mallez S."/>
            <person name="Zhang Y."/>
            <person name="Obille A."/>
            <person name="Becker A."/>
            <person name="Abrahante J.E."/>
            <person name="Garbe J."/>
            <person name="Badalamenti J.P."/>
            <person name="Herman A."/>
            <person name="Mangelson H."/>
            <person name="Liachko I."/>
            <person name="Sullivan S."/>
            <person name="Sone E.D."/>
            <person name="Koren S."/>
            <person name="Silverstein K.A.T."/>
            <person name="Beckman K.B."/>
            <person name="Gohl D.M."/>
        </authorList>
    </citation>
    <scope>NUCLEOTIDE SEQUENCE</scope>
    <source>
        <strain evidence="2">Duluth1</strain>
        <tissue evidence="2">Whole animal</tissue>
    </source>
</reference>
<proteinExistence type="predicted"/>
<gene>
    <name evidence="2" type="ORF">DPMN_095920</name>
</gene>
<comment type="caution">
    <text evidence="2">The sequence shown here is derived from an EMBL/GenBank/DDBJ whole genome shotgun (WGS) entry which is preliminary data.</text>
</comment>
<dbReference type="Gene3D" id="3.30.70.1820">
    <property type="entry name" value="L1 transposable element, RRM domain"/>
    <property type="match status" value="1"/>
</dbReference>